<gene>
    <name evidence="9" type="ORF">QUV98_05280</name>
</gene>
<comment type="caution">
    <text evidence="9">The sequence shown here is derived from an EMBL/GenBank/DDBJ whole genome shotgun (WGS) entry which is preliminary data.</text>
</comment>
<dbReference type="PANTHER" id="PTHR30572:SF4">
    <property type="entry name" value="ABC TRANSPORTER PERMEASE YTRF"/>
    <property type="match status" value="1"/>
</dbReference>
<feature type="transmembrane region" description="Helical" evidence="7">
    <location>
        <begin position="309"/>
        <end position="335"/>
    </location>
</feature>
<evidence type="ECO:0000256" key="1">
    <source>
        <dbReference type="ARBA" id="ARBA00004651"/>
    </source>
</evidence>
<evidence type="ECO:0000256" key="5">
    <source>
        <dbReference type="ARBA" id="ARBA00023136"/>
    </source>
</evidence>
<feature type="transmembrane region" description="Helical" evidence="7">
    <location>
        <begin position="688"/>
        <end position="713"/>
    </location>
</feature>
<sequence>MNKTIFQLAYRQVKIHKSQYLFMCIFIFVMTLAFHTYIIGTQSYHQMHKVYNEKYYGSWYIKYNVQKVEFDLLKEEIADNQDIEYHFMYMLGQTDDGFNIGFGDEGFYDFCAITLKEGHFPLQDNEIVVSDDLSYKINDLVEVDILGTKKMKVVGIVHNSQNLFCDIYTLPQDDYEEVIMYCDSLYDSPQSLVPFHDSYYIEENANVYGYNHNEAWNDFYTISANLGVFLQAGLLIAVSLIALTTTLLKRRVKEFALLRGIGMTTKQLFLMEMYEIALCSVLSILSATLLAPLLSYLIVYYISLSQECFIYVFSLPTYLFYTFILFLSVLCFFIYPARKSSSQALNGTFDHAQFKYFDVRINQLKYLYKWRIAWREWKTHKKMNILFIVLICLCSVPLLINQIIRGYKEGMIQPESYIYDCKNTYYFEVEGDINQLKQIEQLDFPEIDKYSYQNAAYESPSSSSSSSQMTKLNDELMKKAQIEGTYPQKENEVLVNEYANIAIGDIVKIENHDFYVTGIVQSYTIEGDRSNDYNSFDYQLINGEIFMTKEAFDKMFSSSHPVLCIWYDDFEERDQYLQMIEDNDIGGVSIYDMGLKEFTRYNGSVEEIPLLVDNEMMIVGLIMFFILCYYLNKNYLINHQRDYMMMRIVGMTKREMLIKEVEKGFYSFVIINIMNITLILLVESYLQIVYIPIVEFLVMSFICLGICVVIYMMPLYVLWNDLMNIDNGGGLS</sequence>
<keyword evidence="5 7" id="KW-0472">Membrane</keyword>
<evidence type="ECO:0000259" key="8">
    <source>
        <dbReference type="Pfam" id="PF02687"/>
    </source>
</evidence>
<evidence type="ECO:0000256" key="3">
    <source>
        <dbReference type="ARBA" id="ARBA00022692"/>
    </source>
</evidence>
<feature type="transmembrane region" description="Helical" evidence="7">
    <location>
        <begin position="385"/>
        <end position="404"/>
    </location>
</feature>
<comment type="subcellular location">
    <subcellularLocation>
        <location evidence="1">Cell membrane</location>
        <topology evidence="1">Multi-pass membrane protein</topology>
    </subcellularLocation>
</comment>
<keyword evidence="10" id="KW-1185">Reference proteome</keyword>
<keyword evidence="3 7" id="KW-0812">Transmembrane</keyword>
<proteinExistence type="inferred from homology"/>
<reference evidence="10" key="1">
    <citation type="submission" date="2023-06" db="EMBL/GenBank/DDBJ databases">
        <title>Identification and characterization of horizontal gene transfer across gut microbiota members of farm animals based on homology search.</title>
        <authorList>
            <person name="Zeman M."/>
            <person name="Kubasova T."/>
            <person name="Jahodarova E."/>
            <person name="Nykrynova M."/>
            <person name="Rychlik I."/>
        </authorList>
    </citation>
    <scope>NUCLEOTIDE SEQUENCE [LARGE SCALE GENOMIC DNA]</scope>
    <source>
        <strain evidence="10">ET341</strain>
    </source>
</reference>
<dbReference type="Proteomes" id="UP001529275">
    <property type="component" value="Unassembled WGS sequence"/>
</dbReference>
<feature type="transmembrane region" description="Helical" evidence="7">
    <location>
        <begin position="616"/>
        <end position="637"/>
    </location>
</feature>
<accession>A0ABT7UHV1</accession>
<dbReference type="RefSeq" id="WP_289527579.1">
    <property type="nucleotide sequence ID" value="NZ_JAUDCK010000014.1"/>
</dbReference>
<dbReference type="InterPro" id="IPR003838">
    <property type="entry name" value="ABC3_permease_C"/>
</dbReference>
<dbReference type="PANTHER" id="PTHR30572">
    <property type="entry name" value="MEMBRANE COMPONENT OF TRANSPORTER-RELATED"/>
    <property type="match status" value="1"/>
</dbReference>
<feature type="transmembrane region" description="Helical" evidence="7">
    <location>
        <begin position="20"/>
        <end position="40"/>
    </location>
</feature>
<evidence type="ECO:0000256" key="6">
    <source>
        <dbReference type="ARBA" id="ARBA00038076"/>
    </source>
</evidence>
<evidence type="ECO:0000256" key="4">
    <source>
        <dbReference type="ARBA" id="ARBA00022989"/>
    </source>
</evidence>
<organism evidence="9 10">
    <name type="scientific">Massilimicrobiota timonensis</name>
    <dbReference type="NCBI Taxonomy" id="1776392"/>
    <lineage>
        <taxon>Bacteria</taxon>
        <taxon>Bacillati</taxon>
        <taxon>Bacillota</taxon>
        <taxon>Erysipelotrichia</taxon>
        <taxon>Erysipelotrichales</taxon>
        <taxon>Erysipelotrichaceae</taxon>
        <taxon>Massilimicrobiota</taxon>
    </lineage>
</organism>
<comment type="similarity">
    <text evidence="6">Belongs to the ABC-4 integral membrane protein family.</text>
</comment>
<feature type="transmembrane region" description="Helical" evidence="7">
    <location>
        <begin position="276"/>
        <end position="303"/>
    </location>
</feature>
<dbReference type="InterPro" id="IPR050250">
    <property type="entry name" value="Macrolide_Exporter_MacB"/>
</dbReference>
<evidence type="ECO:0000313" key="9">
    <source>
        <dbReference type="EMBL" id="MDM8195725.1"/>
    </source>
</evidence>
<feature type="domain" description="ABC3 transporter permease C-terminal" evidence="8">
    <location>
        <begin position="230"/>
        <end position="337"/>
    </location>
</feature>
<evidence type="ECO:0000256" key="7">
    <source>
        <dbReference type="SAM" id="Phobius"/>
    </source>
</evidence>
<evidence type="ECO:0000256" key="2">
    <source>
        <dbReference type="ARBA" id="ARBA00022475"/>
    </source>
</evidence>
<protein>
    <submittedName>
        <fullName evidence="9">ABC transporter permease</fullName>
    </submittedName>
</protein>
<reference evidence="9 10" key="2">
    <citation type="submission" date="2023-06" db="EMBL/GenBank/DDBJ databases">
        <authorList>
            <person name="Zeman M."/>
            <person name="Kubasova T."/>
            <person name="Jahodarova E."/>
            <person name="Nykrynova M."/>
            <person name="Rychlik I."/>
        </authorList>
    </citation>
    <scope>NUCLEOTIDE SEQUENCE [LARGE SCALE GENOMIC DNA]</scope>
    <source>
        <strain evidence="9 10">ET341</strain>
    </source>
</reference>
<evidence type="ECO:0000313" key="10">
    <source>
        <dbReference type="Proteomes" id="UP001529275"/>
    </source>
</evidence>
<name>A0ABT7UHV1_9FIRM</name>
<feature type="transmembrane region" description="Helical" evidence="7">
    <location>
        <begin position="664"/>
        <end position="682"/>
    </location>
</feature>
<dbReference type="EMBL" id="JAUDCK010000014">
    <property type="protein sequence ID" value="MDM8195725.1"/>
    <property type="molecule type" value="Genomic_DNA"/>
</dbReference>
<feature type="transmembrane region" description="Helical" evidence="7">
    <location>
        <begin position="228"/>
        <end position="248"/>
    </location>
</feature>
<keyword evidence="4 7" id="KW-1133">Transmembrane helix</keyword>
<dbReference type="Pfam" id="PF02687">
    <property type="entry name" value="FtsX"/>
    <property type="match status" value="1"/>
</dbReference>
<keyword evidence="2" id="KW-1003">Cell membrane</keyword>